<proteinExistence type="predicted"/>
<keyword evidence="1" id="KW-0812">Transmembrane</keyword>
<keyword evidence="1" id="KW-0472">Membrane</keyword>
<evidence type="ECO:0000256" key="1">
    <source>
        <dbReference type="SAM" id="Phobius"/>
    </source>
</evidence>
<dbReference type="EMBL" id="CP136920">
    <property type="protein sequence ID" value="WOO39295.1"/>
    <property type="molecule type" value="Genomic_DNA"/>
</dbReference>
<protein>
    <submittedName>
        <fullName evidence="3">Fatty acid desaturase</fullName>
        <ecNumber evidence="3">1.14.19.-</ecNumber>
    </submittedName>
</protein>
<dbReference type="GO" id="GO:0046513">
    <property type="term" value="P:ceramide biosynthetic process"/>
    <property type="evidence" value="ECO:0007669"/>
    <property type="project" value="TreeGrafter"/>
</dbReference>
<dbReference type="PANTHER" id="PTHR12879">
    <property type="entry name" value="SPHINGOLIPID DELTA 4 DESATURASE/C-4 HYDROXYLASE PROTEIN DES2"/>
    <property type="match status" value="1"/>
</dbReference>
<dbReference type="PANTHER" id="PTHR12879:SF8">
    <property type="entry name" value="SPHINGOLIPID DELTA(4)-DESATURASE DES1"/>
    <property type="match status" value="1"/>
</dbReference>
<dbReference type="EC" id="1.14.19.-" evidence="3"/>
<keyword evidence="1" id="KW-1133">Transmembrane helix</keyword>
<reference evidence="3 4" key="1">
    <citation type="submission" date="2023-10" db="EMBL/GenBank/DDBJ databases">
        <title>Rubellicoccus peritrichatus gen. nov., sp. nov., isolated from an algae of coral reef tank.</title>
        <authorList>
            <person name="Luo J."/>
        </authorList>
    </citation>
    <scope>NUCLEOTIDE SEQUENCE [LARGE SCALE GENOMIC DNA]</scope>
    <source>
        <strain evidence="3 4">CR14</strain>
    </source>
</reference>
<feature type="transmembrane region" description="Helical" evidence="1">
    <location>
        <begin position="196"/>
        <end position="216"/>
    </location>
</feature>
<feature type="transmembrane region" description="Helical" evidence="1">
    <location>
        <begin position="95"/>
        <end position="115"/>
    </location>
</feature>
<dbReference type="GO" id="GO:0042284">
    <property type="term" value="F:sphingolipid delta-4 desaturase activity"/>
    <property type="evidence" value="ECO:0007669"/>
    <property type="project" value="TreeGrafter"/>
</dbReference>
<keyword evidence="3" id="KW-0560">Oxidoreductase</keyword>
<feature type="transmembrane region" description="Helical" evidence="1">
    <location>
        <begin position="38"/>
        <end position="57"/>
    </location>
</feature>
<organism evidence="3 4">
    <name type="scientific">Rubellicoccus peritrichatus</name>
    <dbReference type="NCBI Taxonomy" id="3080537"/>
    <lineage>
        <taxon>Bacteria</taxon>
        <taxon>Pseudomonadati</taxon>
        <taxon>Verrucomicrobiota</taxon>
        <taxon>Opitutia</taxon>
        <taxon>Puniceicoccales</taxon>
        <taxon>Cerasicoccaceae</taxon>
        <taxon>Rubellicoccus</taxon>
    </lineage>
</organism>
<dbReference type="InterPro" id="IPR005804">
    <property type="entry name" value="FA_desaturase_dom"/>
</dbReference>
<gene>
    <name evidence="3" type="ORF">RZN69_11785</name>
</gene>
<dbReference type="AlphaFoldDB" id="A0AAQ3L8L7"/>
<evidence type="ECO:0000313" key="3">
    <source>
        <dbReference type="EMBL" id="WOO39295.1"/>
    </source>
</evidence>
<dbReference type="Proteomes" id="UP001304300">
    <property type="component" value="Chromosome"/>
</dbReference>
<name>A0AAQ3L8L7_9BACT</name>
<feature type="domain" description="Fatty acid desaturase" evidence="2">
    <location>
        <begin position="61"/>
        <end position="301"/>
    </location>
</feature>
<dbReference type="GO" id="GO:0016020">
    <property type="term" value="C:membrane"/>
    <property type="evidence" value="ECO:0007669"/>
    <property type="project" value="GOC"/>
</dbReference>
<evidence type="ECO:0000313" key="4">
    <source>
        <dbReference type="Proteomes" id="UP001304300"/>
    </source>
</evidence>
<sequence>MNESKENNYSVGWYRVPLPKELRRELNARSDVKGFMQAGGYLGLMFLSGLGVFLVWQNLSWPWLIPALFIHGTICSFQINAVHELVHGTVFKTKWLNTLFVHFFAFFGWINHRFFWASHTEHHKYTLHDPHDMEVVLPIKFSLSGFMKGAFINIPGIQWKLKRDFKTACGMWNNDWEKQLCEGQKRRHAICNWSRILIGGHLLIAVVSIYFGLWIVPIIVSLNFAYGGALLFFLNNTQHVGLQDHTTDFRLNSRTFYTNPVFRFLYWNMNYHIEHHMYASVPCYNLSKLHEAIKSELPPTPNGLIQTWFHIIGVLYRQQEEPGYQYEPKIPESEFRKAV</sequence>
<evidence type="ECO:0000259" key="2">
    <source>
        <dbReference type="Pfam" id="PF00487"/>
    </source>
</evidence>
<dbReference type="KEGG" id="puo:RZN69_11785"/>
<dbReference type="RefSeq" id="WP_317831135.1">
    <property type="nucleotide sequence ID" value="NZ_CP136920.1"/>
</dbReference>
<accession>A0AAQ3L8L7</accession>
<feature type="transmembrane region" description="Helical" evidence="1">
    <location>
        <begin position="135"/>
        <end position="154"/>
    </location>
</feature>
<keyword evidence="4" id="KW-1185">Reference proteome</keyword>
<feature type="transmembrane region" description="Helical" evidence="1">
    <location>
        <begin position="63"/>
        <end position="83"/>
    </location>
</feature>
<dbReference type="Pfam" id="PF00487">
    <property type="entry name" value="FA_desaturase"/>
    <property type="match status" value="1"/>
</dbReference>